<sequence length="557" mass="61292">MTAVSPFSGHGLQKWEAMIHTALDATSIPFQVCIVGAGPVGLALACRLEEQGISVLLVEAGESGETGRHVSVANHHHAPLMSATASGLGGTSSLWGGRCVAFDDIDFLQRPYVPNSGWPISHEEVSRYYEDALKFLYVADTDLGEEQIDRSSGDVHRDAIEWWSSKPNLGLEYRKRIEQSKLIHFLPDTVLSSIKLDSERAVTHLHLQGKAGTLQIPSQRLVLAAGGIGNVQLLHQLHKAHPDGLSPALGRFYQGHLTGYIAIVELQDDVSVDALSFQATKGGGIFRRRFQLSCDAQQRLGLLNCVFWLDTISISNALHHSAGLSAVFLALQLTGLYRFFANGKAAGSQLRRGTRYRDHLRNLVPSMSALRDIRMTIGQLLRRRDRRAPIVNPARRYLLRYHAEQAPDMSSTVVPSPSTEEDHVATVAIDYRVRDEDLVSIERSHAVLDRWLKERGMGKLDYLHPASERLQALRDQAFDGFHQIGLTRMSTSPEDGVVDHDCKVHGVSNLFIAGSCVFPTGGHANPTMPAVALSMRLADHLVETLKAEDSAQRVVIS</sequence>
<protein>
    <recommendedName>
        <fullName evidence="10">GMC family oxidoreductase</fullName>
    </recommendedName>
</protein>
<keyword evidence="5" id="KW-0560">Oxidoreductase</keyword>
<dbReference type="PANTHER" id="PTHR42784">
    <property type="entry name" value="PYRANOSE 2-OXIDASE"/>
    <property type="match status" value="1"/>
</dbReference>
<comment type="similarity">
    <text evidence="2">Belongs to the GMC oxidoreductase family.</text>
</comment>
<keyword evidence="3" id="KW-0285">Flavoprotein</keyword>
<evidence type="ECO:0000256" key="3">
    <source>
        <dbReference type="ARBA" id="ARBA00022630"/>
    </source>
</evidence>
<dbReference type="GO" id="GO:0016614">
    <property type="term" value="F:oxidoreductase activity, acting on CH-OH group of donors"/>
    <property type="evidence" value="ECO:0007669"/>
    <property type="project" value="InterPro"/>
</dbReference>
<evidence type="ECO:0008006" key="10">
    <source>
        <dbReference type="Google" id="ProtNLM"/>
    </source>
</evidence>
<gene>
    <name evidence="8" type="ORF">QE369_000212</name>
</gene>
<evidence type="ECO:0000259" key="7">
    <source>
        <dbReference type="Pfam" id="PF05199"/>
    </source>
</evidence>
<feature type="domain" description="FAD dependent oxidoreductase" evidence="6">
    <location>
        <begin position="32"/>
        <end position="237"/>
    </location>
</feature>
<evidence type="ECO:0000256" key="5">
    <source>
        <dbReference type="ARBA" id="ARBA00023002"/>
    </source>
</evidence>
<evidence type="ECO:0000256" key="4">
    <source>
        <dbReference type="ARBA" id="ARBA00022827"/>
    </source>
</evidence>
<name>A0AAJ2B646_9HYPH</name>
<reference evidence="8" key="1">
    <citation type="submission" date="2023-08" db="EMBL/GenBank/DDBJ databases">
        <title>Functional and genomic diversity of the sorghum phyllosphere microbiome.</title>
        <authorList>
            <person name="Shade A."/>
        </authorList>
    </citation>
    <scope>NUCLEOTIDE SEQUENCE</scope>
    <source>
        <strain evidence="8">SORGH_AS_0974</strain>
    </source>
</reference>
<dbReference type="Pfam" id="PF01266">
    <property type="entry name" value="DAO"/>
    <property type="match status" value="1"/>
</dbReference>
<comment type="cofactor">
    <cofactor evidence="1">
        <name>FAD</name>
        <dbReference type="ChEBI" id="CHEBI:57692"/>
    </cofactor>
</comment>
<evidence type="ECO:0000256" key="2">
    <source>
        <dbReference type="ARBA" id="ARBA00010790"/>
    </source>
</evidence>
<feature type="domain" description="Glucose-methanol-choline oxidoreductase C-terminal" evidence="7">
    <location>
        <begin position="419"/>
        <end position="533"/>
    </location>
</feature>
<dbReference type="SUPFAM" id="SSF51905">
    <property type="entry name" value="FAD/NAD(P)-binding domain"/>
    <property type="match status" value="1"/>
</dbReference>
<evidence type="ECO:0000313" key="8">
    <source>
        <dbReference type="EMBL" id="MDR6100034.1"/>
    </source>
</evidence>
<dbReference type="InterPro" id="IPR006076">
    <property type="entry name" value="FAD-dep_OxRdtase"/>
</dbReference>
<dbReference type="EMBL" id="JAVIZC010000001">
    <property type="protein sequence ID" value="MDR6100034.1"/>
    <property type="molecule type" value="Genomic_DNA"/>
</dbReference>
<dbReference type="InterPro" id="IPR007867">
    <property type="entry name" value="GMC_OxRtase_C"/>
</dbReference>
<dbReference type="RefSeq" id="WP_309769186.1">
    <property type="nucleotide sequence ID" value="NZ_JAVIZC010000001.1"/>
</dbReference>
<dbReference type="PANTHER" id="PTHR42784:SF1">
    <property type="entry name" value="PYRANOSE 2-OXIDASE"/>
    <property type="match status" value="1"/>
</dbReference>
<dbReference type="AlphaFoldDB" id="A0AAJ2B646"/>
<proteinExistence type="inferred from homology"/>
<keyword evidence="4" id="KW-0274">FAD</keyword>
<organism evidence="8 9">
    <name type="scientific">Agrobacterium larrymoorei</name>
    <dbReference type="NCBI Taxonomy" id="160699"/>
    <lineage>
        <taxon>Bacteria</taxon>
        <taxon>Pseudomonadati</taxon>
        <taxon>Pseudomonadota</taxon>
        <taxon>Alphaproteobacteria</taxon>
        <taxon>Hyphomicrobiales</taxon>
        <taxon>Rhizobiaceae</taxon>
        <taxon>Rhizobium/Agrobacterium group</taxon>
        <taxon>Agrobacterium</taxon>
    </lineage>
</organism>
<accession>A0AAJ2B646</accession>
<evidence type="ECO:0000313" key="9">
    <source>
        <dbReference type="Proteomes" id="UP001255601"/>
    </source>
</evidence>
<dbReference type="Gene3D" id="3.50.50.60">
    <property type="entry name" value="FAD/NAD(P)-binding domain"/>
    <property type="match status" value="2"/>
</dbReference>
<dbReference type="Pfam" id="PF05199">
    <property type="entry name" value="GMC_oxred_C"/>
    <property type="match status" value="1"/>
</dbReference>
<evidence type="ECO:0000259" key="6">
    <source>
        <dbReference type="Pfam" id="PF01266"/>
    </source>
</evidence>
<comment type="caution">
    <text evidence="8">The sequence shown here is derived from an EMBL/GenBank/DDBJ whole genome shotgun (WGS) entry which is preliminary data.</text>
</comment>
<dbReference type="InterPro" id="IPR036188">
    <property type="entry name" value="FAD/NAD-bd_sf"/>
</dbReference>
<dbReference type="Proteomes" id="UP001255601">
    <property type="component" value="Unassembled WGS sequence"/>
</dbReference>
<evidence type="ECO:0000256" key="1">
    <source>
        <dbReference type="ARBA" id="ARBA00001974"/>
    </source>
</evidence>
<dbReference type="InterPro" id="IPR051473">
    <property type="entry name" value="P2Ox-like"/>
</dbReference>